<dbReference type="EMBL" id="JANPWB010000003">
    <property type="protein sequence ID" value="KAJ1201223.1"/>
    <property type="molecule type" value="Genomic_DNA"/>
</dbReference>
<comment type="caution">
    <text evidence="1">The sequence shown here is derived from an EMBL/GenBank/DDBJ whole genome shotgun (WGS) entry which is preliminary data.</text>
</comment>
<sequence>MNLLKGPESRIGPWTHSVREEQTLPKLILISQVLVHSDHWKSFPKAIRHCQCRAQSPEAALNTVSLPHLRAQSLQSAPRAPCSVTSRPQPAFCYLLTGGNRWAVYSSAWYPSQGQRFCGCPLLLVAAIPLFKSDRAWPARPDLSLFEAGFVAWAVPYALWRSGLRSPALGPAPRPRYFAVGYRGRSP</sequence>
<protein>
    <submittedName>
        <fullName evidence="1">Uncharacterized protein</fullName>
    </submittedName>
</protein>
<gene>
    <name evidence="1" type="ORF">NDU88_005037</name>
</gene>
<dbReference type="AlphaFoldDB" id="A0AAV7VIP8"/>
<proteinExistence type="predicted"/>
<name>A0AAV7VIP8_PLEWA</name>
<evidence type="ECO:0000313" key="2">
    <source>
        <dbReference type="Proteomes" id="UP001066276"/>
    </source>
</evidence>
<dbReference type="Proteomes" id="UP001066276">
    <property type="component" value="Chromosome 2_1"/>
</dbReference>
<accession>A0AAV7VIP8</accession>
<evidence type="ECO:0000313" key="1">
    <source>
        <dbReference type="EMBL" id="KAJ1201223.1"/>
    </source>
</evidence>
<organism evidence="1 2">
    <name type="scientific">Pleurodeles waltl</name>
    <name type="common">Iberian ribbed newt</name>
    <dbReference type="NCBI Taxonomy" id="8319"/>
    <lineage>
        <taxon>Eukaryota</taxon>
        <taxon>Metazoa</taxon>
        <taxon>Chordata</taxon>
        <taxon>Craniata</taxon>
        <taxon>Vertebrata</taxon>
        <taxon>Euteleostomi</taxon>
        <taxon>Amphibia</taxon>
        <taxon>Batrachia</taxon>
        <taxon>Caudata</taxon>
        <taxon>Salamandroidea</taxon>
        <taxon>Salamandridae</taxon>
        <taxon>Pleurodelinae</taxon>
        <taxon>Pleurodeles</taxon>
    </lineage>
</organism>
<keyword evidence="2" id="KW-1185">Reference proteome</keyword>
<reference evidence="1" key="1">
    <citation type="journal article" date="2022" name="bioRxiv">
        <title>Sequencing and chromosome-scale assembly of the giantPleurodeles waltlgenome.</title>
        <authorList>
            <person name="Brown T."/>
            <person name="Elewa A."/>
            <person name="Iarovenko S."/>
            <person name="Subramanian E."/>
            <person name="Araus A.J."/>
            <person name="Petzold A."/>
            <person name="Susuki M."/>
            <person name="Suzuki K.-i.T."/>
            <person name="Hayashi T."/>
            <person name="Toyoda A."/>
            <person name="Oliveira C."/>
            <person name="Osipova E."/>
            <person name="Leigh N.D."/>
            <person name="Simon A."/>
            <person name="Yun M.H."/>
        </authorList>
    </citation>
    <scope>NUCLEOTIDE SEQUENCE</scope>
    <source>
        <strain evidence="1">20211129_DDA</strain>
        <tissue evidence="1">Liver</tissue>
    </source>
</reference>